<evidence type="ECO:0000313" key="1">
    <source>
        <dbReference type="EMBL" id="CAD7453599.1"/>
    </source>
</evidence>
<dbReference type="EMBL" id="OE000366">
    <property type="protein sequence ID" value="CAD7453599.1"/>
    <property type="molecule type" value="Genomic_DNA"/>
</dbReference>
<gene>
    <name evidence="1" type="ORF">TTEB3V08_LOCUS1729</name>
</gene>
<organism evidence="1">
    <name type="scientific">Timema tahoe</name>
    <dbReference type="NCBI Taxonomy" id="61484"/>
    <lineage>
        <taxon>Eukaryota</taxon>
        <taxon>Metazoa</taxon>
        <taxon>Ecdysozoa</taxon>
        <taxon>Arthropoda</taxon>
        <taxon>Hexapoda</taxon>
        <taxon>Insecta</taxon>
        <taxon>Pterygota</taxon>
        <taxon>Neoptera</taxon>
        <taxon>Polyneoptera</taxon>
        <taxon>Phasmatodea</taxon>
        <taxon>Timematodea</taxon>
        <taxon>Timematoidea</taxon>
        <taxon>Timematidae</taxon>
        <taxon>Timema</taxon>
    </lineage>
</organism>
<name>A0A7R9IAF1_9NEOP</name>
<reference evidence="1" key="1">
    <citation type="submission" date="2020-11" db="EMBL/GenBank/DDBJ databases">
        <authorList>
            <person name="Tran Van P."/>
        </authorList>
    </citation>
    <scope>NUCLEOTIDE SEQUENCE</scope>
</reference>
<accession>A0A7R9IAF1</accession>
<sequence length="89" mass="9846">MGKSCSVEVQLFSSLSALLKMLGTGEPIKSQNQPSQIKTFLRINGLQVRNLCASRGPVTVLRINGPWVRDCLAHNWPADKKKSDDHSEL</sequence>
<proteinExistence type="predicted"/>
<protein>
    <submittedName>
        <fullName evidence="1">Uncharacterized protein</fullName>
    </submittedName>
</protein>
<dbReference type="AlphaFoldDB" id="A0A7R9IAF1"/>